<dbReference type="InterPro" id="IPR052996">
    <property type="entry name" value="Carb_Metab_Mutarotase"/>
</dbReference>
<gene>
    <name evidence="1" type="ORF">GCM10023172_10750</name>
</gene>
<dbReference type="PANTHER" id="PTHR43239:SF1">
    <property type="entry name" value="UPF0734 PROTEIN DDB_G0273871_DDB_G0273177"/>
    <property type="match status" value="1"/>
</dbReference>
<dbReference type="Pfam" id="PF05336">
    <property type="entry name" value="rhaM"/>
    <property type="match status" value="1"/>
</dbReference>
<keyword evidence="2" id="KW-1185">Reference proteome</keyword>
<reference evidence="2" key="1">
    <citation type="journal article" date="2019" name="Int. J. Syst. Evol. Microbiol.">
        <title>The Global Catalogue of Microorganisms (GCM) 10K type strain sequencing project: providing services to taxonomists for standard genome sequencing and annotation.</title>
        <authorList>
            <consortium name="The Broad Institute Genomics Platform"/>
            <consortium name="The Broad Institute Genome Sequencing Center for Infectious Disease"/>
            <person name="Wu L."/>
            <person name="Ma J."/>
        </authorList>
    </citation>
    <scope>NUCLEOTIDE SEQUENCE [LARGE SCALE GENOMIC DNA]</scope>
    <source>
        <strain evidence="2">JCM 17841</strain>
    </source>
</reference>
<dbReference type="InterPro" id="IPR011008">
    <property type="entry name" value="Dimeric_a/b-barrel"/>
</dbReference>
<evidence type="ECO:0000313" key="1">
    <source>
        <dbReference type="EMBL" id="GAA4496827.1"/>
    </source>
</evidence>
<dbReference type="Gene3D" id="3.30.70.100">
    <property type="match status" value="1"/>
</dbReference>
<dbReference type="SUPFAM" id="SSF54909">
    <property type="entry name" value="Dimeric alpha+beta barrel"/>
    <property type="match status" value="1"/>
</dbReference>
<organism evidence="1 2">
    <name type="scientific">Hymenobacter ginsengisoli</name>
    <dbReference type="NCBI Taxonomy" id="1051626"/>
    <lineage>
        <taxon>Bacteria</taxon>
        <taxon>Pseudomonadati</taxon>
        <taxon>Bacteroidota</taxon>
        <taxon>Cytophagia</taxon>
        <taxon>Cytophagales</taxon>
        <taxon>Hymenobacteraceae</taxon>
        <taxon>Hymenobacter</taxon>
    </lineage>
</organism>
<protein>
    <recommendedName>
        <fullName evidence="3">L-rhamnose mutarotase</fullName>
    </recommendedName>
</protein>
<proteinExistence type="predicted"/>
<evidence type="ECO:0008006" key="3">
    <source>
        <dbReference type="Google" id="ProtNLM"/>
    </source>
</evidence>
<dbReference type="RefSeq" id="WP_208131506.1">
    <property type="nucleotide sequence ID" value="NZ_BAABGQ010000005.1"/>
</dbReference>
<name>A0ABP8Q329_9BACT</name>
<accession>A0ABP8Q329</accession>
<evidence type="ECO:0000313" key="2">
    <source>
        <dbReference type="Proteomes" id="UP001501243"/>
    </source>
</evidence>
<comment type="caution">
    <text evidence="1">The sequence shown here is derived from an EMBL/GenBank/DDBJ whole genome shotgun (WGS) entry which is preliminary data.</text>
</comment>
<dbReference type="Proteomes" id="UP001501243">
    <property type="component" value="Unassembled WGS sequence"/>
</dbReference>
<dbReference type="EMBL" id="BAABGQ010000005">
    <property type="protein sequence ID" value="GAA4496827.1"/>
    <property type="molecule type" value="Genomic_DNA"/>
</dbReference>
<sequence length="243" mass="27363">MEQPLRNAPQPPASFSGSLRLHRRVLLLALGLLARLSVAQPAGPMSVVEITGKTPLAADKLLALCQKYQVPATCVYHWQNHLVAYGQAPKIKTVQQRLGALYPGSSVQLYAAPFYQFDRQRCTDKAVAKHWDNVLLTANLVPDERKQRAYLRYHATQFEKWPEVATGFCNASFQQLLVFRQGRQLMLVISIPHGASLDELNPRTTLHNPRVEDWNRLMKQYQQGLPGTRPGETWVFLKPVAAG</sequence>
<dbReference type="InterPro" id="IPR008000">
    <property type="entry name" value="Rham/fucose_mutarotase"/>
</dbReference>
<dbReference type="PANTHER" id="PTHR43239">
    <property type="entry name" value="UPF0734 PROTEIN DDB_G0273871/DDB_G0273177"/>
    <property type="match status" value="1"/>
</dbReference>